<dbReference type="AlphaFoldDB" id="A0A089WNA0"/>
<evidence type="ECO:0000256" key="1">
    <source>
        <dbReference type="SAM" id="Phobius"/>
    </source>
</evidence>
<keyword evidence="3" id="KW-1185">Reference proteome</keyword>
<evidence type="ECO:0000313" key="2">
    <source>
        <dbReference type="EMBL" id="AIR90755.1"/>
    </source>
</evidence>
<protein>
    <submittedName>
        <fullName evidence="2">Uncharacterized protein</fullName>
    </submittedName>
</protein>
<dbReference type="Proteomes" id="UP000029493">
    <property type="component" value="Chromosome"/>
</dbReference>
<feature type="transmembrane region" description="Helical" evidence="1">
    <location>
        <begin position="63"/>
        <end position="83"/>
    </location>
</feature>
<keyword evidence="1" id="KW-1133">Transmembrane helix</keyword>
<dbReference type="RefSeq" id="WP_038413387.1">
    <property type="nucleotide sequence ID" value="NZ_CP009455.1"/>
</dbReference>
<sequence length="103" mass="11415">MILEYSNAAAAGAIAWWATWAVLSGKVRDGVIGKLLYVVIALSGYALLARAEYPLFSVGTAGVTLHIALALAGLRHMFMLTYWPAFRRWLERRITGAHCKRDH</sequence>
<keyword evidence="1" id="KW-0812">Transmembrane</keyword>
<name>A0A089WNA0_9PSED</name>
<keyword evidence="1" id="KW-0472">Membrane</keyword>
<accession>A0A089WNA0</accession>
<feature type="transmembrane region" description="Helical" evidence="1">
    <location>
        <begin position="6"/>
        <end position="23"/>
    </location>
</feature>
<feature type="transmembrane region" description="Helical" evidence="1">
    <location>
        <begin position="35"/>
        <end position="51"/>
    </location>
</feature>
<dbReference type="KEGG" id="psw:LK03_16420"/>
<evidence type="ECO:0000313" key="3">
    <source>
        <dbReference type="Proteomes" id="UP000029493"/>
    </source>
</evidence>
<dbReference type="EMBL" id="CP009455">
    <property type="protein sequence ID" value="AIR90755.1"/>
    <property type="molecule type" value="Genomic_DNA"/>
</dbReference>
<dbReference type="OrthoDB" id="6930827at2"/>
<organism evidence="2 3">
    <name type="scientific">Pseudomonas cremoricolorata</name>
    <dbReference type="NCBI Taxonomy" id="157783"/>
    <lineage>
        <taxon>Bacteria</taxon>
        <taxon>Pseudomonadati</taxon>
        <taxon>Pseudomonadota</taxon>
        <taxon>Gammaproteobacteria</taxon>
        <taxon>Pseudomonadales</taxon>
        <taxon>Pseudomonadaceae</taxon>
        <taxon>Pseudomonas</taxon>
    </lineage>
</organism>
<gene>
    <name evidence="2" type="ORF">LK03_16420</name>
</gene>
<dbReference type="STRING" id="157783.LK03_16420"/>
<reference evidence="2 3" key="1">
    <citation type="submission" date="2014-09" db="EMBL/GenBank/DDBJ databases">
        <authorList>
            <person name="Chan K.-G."/>
        </authorList>
    </citation>
    <scope>NUCLEOTIDE SEQUENCE [LARGE SCALE GENOMIC DNA]</scope>
    <source>
        <strain evidence="2 3">ND07</strain>
    </source>
</reference>
<proteinExistence type="predicted"/>